<keyword evidence="2" id="KW-0378">Hydrolase</keyword>
<feature type="transmembrane region" description="Helical" evidence="1">
    <location>
        <begin position="63"/>
        <end position="81"/>
    </location>
</feature>
<dbReference type="PANTHER" id="PTHR40031:SF1">
    <property type="entry name" value="MEMBRANE-BOUND METAL-DEPENDENT HYDROLASE"/>
    <property type="match status" value="1"/>
</dbReference>
<evidence type="ECO:0000313" key="3">
    <source>
        <dbReference type="Proteomes" id="UP000253437"/>
    </source>
</evidence>
<sequence>MDPLTQGLVGASLSQSASKKQHLVAAGVLGMLAGMAPDLDILIQSSSDPLLFLEYHRQFTHSLVFIPIGSLLCALALYPMLGKRFGLSFKQSWWYCALGYATHGLLDACTSYGTQLFWPLTNARYSWNTVSVIDLLFTLPILIGVLFAFWKRSPWYGRIALIWALAYLSFGVIQRERAEEAGWKVAKARQHVPLRLEAKPTFANILVWKVIYEADGNYYVDAIRVGTYIKIYTGESVTKLDVSKDFPWLSRTSQQAADIERFRWFSDGFVVRDPNNERRIIDVRYSLVPNQINALWSIELTKAARESAHVAYTTHRDMSAESRRAFIDMLKGDD</sequence>
<dbReference type="PANTHER" id="PTHR40031">
    <property type="entry name" value="HYPOTHETICAL MEMBRANE SPANNING PROTEIN"/>
    <property type="match status" value="1"/>
</dbReference>
<dbReference type="InterPro" id="IPR053170">
    <property type="entry name" value="Transcription_regulator"/>
</dbReference>
<dbReference type="Proteomes" id="UP000253437">
    <property type="component" value="Unassembled WGS sequence"/>
</dbReference>
<name>A0A8B3DCC9_VIBHA</name>
<dbReference type="EMBL" id="QOUW02000087">
    <property type="protein sequence ID" value="RIW09248.1"/>
    <property type="molecule type" value="Genomic_DNA"/>
</dbReference>
<gene>
    <name evidence="2" type="ORF">DS957_018810</name>
</gene>
<organism evidence="2 3">
    <name type="scientific">Vibrio harveyi</name>
    <name type="common">Beneckea harveyi</name>
    <dbReference type="NCBI Taxonomy" id="669"/>
    <lineage>
        <taxon>Bacteria</taxon>
        <taxon>Pseudomonadati</taxon>
        <taxon>Pseudomonadota</taxon>
        <taxon>Gammaproteobacteria</taxon>
        <taxon>Vibrionales</taxon>
        <taxon>Vibrionaceae</taxon>
        <taxon>Vibrio</taxon>
    </lineage>
</organism>
<keyword evidence="1" id="KW-0812">Transmembrane</keyword>
<proteinExistence type="predicted"/>
<comment type="caution">
    <text evidence="2">The sequence shown here is derived from an EMBL/GenBank/DDBJ whole genome shotgun (WGS) entry which is preliminary data.</text>
</comment>
<keyword evidence="1" id="KW-1133">Transmembrane helix</keyword>
<feature type="transmembrane region" description="Helical" evidence="1">
    <location>
        <begin position="125"/>
        <end position="148"/>
    </location>
</feature>
<accession>A0A8B3DCC9</accession>
<feature type="transmembrane region" description="Helical" evidence="1">
    <location>
        <begin position="93"/>
        <end position="113"/>
    </location>
</feature>
<reference evidence="2 3" key="1">
    <citation type="submission" date="2018-08" db="EMBL/GenBank/DDBJ databases">
        <title>Vibrio harveyi strains pathogenic to white snook Centropomus viridis Lockington (1877) and potential probiotic bacteria.</title>
        <authorList>
            <person name="Soto-Rodriguez S."/>
            <person name="Gomez-Gil B."/>
            <person name="Lozano-Olvera R."/>
        </authorList>
    </citation>
    <scope>NUCLEOTIDE SEQUENCE [LARGE SCALE GENOMIC DNA]</scope>
    <source>
        <strain evidence="2 3">CAIM 1508</strain>
    </source>
</reference>
<evidence type="ECO:0000256" key="1">
    <source>
        <dbReference type="SAM" id="Phobius"/>
    </source>
</evidence>
<keyword evidence="1" id="KW-0472">Membrane</keyword>
<dbReference type="AlphaFoldDB" id="A0A8B3DCC9"/>
<dbReference type="GO" id="GO:0016787">
    <property type="term" value="F:hydrolase activity"/>
    <property type="evidence" value="ECO:0007669"/>
    <property type="project" value="UniProtKB-KW"/>
</dbReference>
<feature type="transmembrane region" description="Helical" evidence="1">
    <location>
        <begin position="155"/>
        <end position="173"/>
    </location>
</feature>
<dbReference type="InterPro" id="IPR007404">
    <property type="entry name" value="YdjM-like"/>
</dbReference>
<evidence type="ECO:0000313" key="2">
    <source>
        <dbReference type="EMBL" id="RIW09248.1"/>
    </source>
</evidence>
<dbReference type="Pfam" id="PF04307">
    <property type="entry name" value="YdjM"/>
    <property type="match status" value="1"/>
</dbReference>
<protein>
    <submittedName>
        <fullName evidence="2">Metal-dependent hydrolase</fullName>
    </submittedName>
</protein>
<dbReference type="RefSeq" id="WP_114092619.1">
    <property type="nucleotide sequence ID" value="NZ_QOUW02000087.1"/>
</dbReference>